<dbReference type="AlphaFoldDB" id="A0A4P6K447"/>
<feature type="transmembrane region" description="Helical" evidence="1">
    <location>
        <begin position="6"/>
        <end position="29"/>
    </location>
</feature>
<dbReference type="InterPro" id="IPR052920">
    <property type="entry name" value="DNA-binding_regulatory"/>
</dbReference>
<sequence length="355" mass="39754">MSGQHRWTALGLTGTGILGLTVTSGLAMLAHRFVDEFSRPHTLLDETEITWAVPQFMPEPPLVYQRSLLFKTSDGTMLRGDFWAQPRVAPTIVLCHGYRISRSHLRPVAALEYSRGYNILLFDLRGHGDSDSVMTSGGNVEVHDLEAAIVVARSQPETLAGKIIIHGFSMGAAIALLTPPQPEHVAAIIADSPFARSDEVLRRLVHFIMVRESSGWIPALHWLRCFFPALIWTTFVMCVIDFRLRFGYNFVARPDSSFKRWNTYAKTALQQRAIPILLIHSAGDPLIPIEHALQIAAEARVYGVPLETYFVAASSHCGAYGYDPYQYSKVLQRFLARYLGDDLPVQHRKIDAINQ</sequence>
<keyword evidence="3" id="KW-0378">Hydrolase</keyword>
<accession>A0A4P6K447</accession>
<dbReference type="RefSeq" id="WP_129894135.1">
    <property type="nucleotide sequence ID" value="NZ_CP035758.1"/>
</dbReference>
<evidence type="ECO:0000256" key="1">
    <source>
        <dbReference type="SAM" id="Phobius"/>
    </source>
</evidence>
<protein>
    <submittedName>
        <fullName evidence="3">Alpha/beta fold hydrolase</fullName>
    </submittedName>
</protein>
<keyword evidence="1" id="KW-0472">Membrane</keyword>
<evidence type="ECO:0000313" key="4">
    <source>
        <dbReference type="Proteomes" id="UP000290365"/>
    </source>
</evidence>
<evidence type="ECO:0000259" key="2">
    <source>
        <dbReference type="Pfam" id="PF12697"/>
    </source>
</evidence>
<keyword evidence="1" id="KW-1133">Transmembrane helix</keyword>
<dbReference type="GO" id="GO:0016787">
    <property type="term" value="F:hydrolase activity"/>
    <property type="evidence" value="ECO:0007669"/>
    <property type="project" value="UniProtKB-KW"/>
</dbReference>
<dbReference type="PANTHER" id="PTHR43358">
    <property type="entry name" value="ALPHA/BETA-HYDROLASE"/>
    <property type="match status" value="1"/>
</dbReference>
<dbReference type="EMBL" id="CP035758">
    <property type="protein sequence ID" value="QBD83067.1"/>
    <property type="molecule type" value="Genomic_DNA"/>
</dbReference>
<evidence type="ECO:0000313" key="3">
    <source>
        <dbReference type="EMBL" id="QBD83067.1"/>
    </source>
</evidence>
<dbReference type="PRINTS" id="PR00111">
    <property type="entry name" value="ABHYDROLASE"/>
</dbReference>
<dbReference type="KEGG" id="kbs:EPA93_46740"/>
<name>A0A4P6K447_KTERU</name>
<dbReference type="SUPFAM" id="SSF53474">
    <property type="entry name" value="alpha/beta-Hydrolases"/>
    <property type="match status" value="1"/>
</dbReference>
<dbReference type="PANTHER" id="PTHR43358:SF4">
    <property type="entry name" value="ALPHA_BETA HYDROLASE FOLD-1 DOMAIN-CONTAINING PROTEIN"/>
    <property type="match status" value="1"/>
</dbReference>
<dbReference type="InterPro" id="IPR000073">
    <property type="entry name" value="AB_hydrolase_1"/>
</dbReference>
<proteinExistence type="predicted"/>
<keyword evidence="1" id="KW-0812">Transmembrane</keyword>
<reference evidence="3 4" key="1">
    <citation type="submission" date="2019-01" db="EMBL/GenBank/DDBJ databases">
        <title>Ktedonosporobacter rubrisoli SCAWS-G2.</title>
        <authorList>
            <person name="Huang Y."/>
            <person name="Yan B."/>
        </authorList>
    </citation>
    <scope>NUCLEOTIDE SEQUENCE [LARGE SCALE GENOMIC DNA]</scope>
    <source>
        <strain evidence="3 4">SCAWS-G2</strain>
    </source>
</reference>
<dbReference type="InterPro" id="IPR029058">
    <property type="entry name" value="AB_hydrolase_fold"/>
</dbReference>
<dbReference type="Pfam" id="PF12697">
    <property type="entry name" value="Abhydrolase_6"/>
    <property type="match status" value="1"/>
</dbReference>
<feature type="domain" description="AB hydrolase-1" evidence="2">
    <location>
        <begin position="92"/>
        <end position="317"/>
    </location>
</feature>
<gene>
    <name evidence="3" type="ORF">EPA93_46740</name>
</gene>
<keyword evidence="4" id="KW-1185">Reference proteome</keyword>
<dbReference type="Gene3D" id="3.40.50.1820">
    <property type="entry name" value="alpha/beta hydrolase"/>
    <property type="match status" value="1"/>
</dbReference>
<dbReference type="Proteomes" id="UP000290365">
    <property type="component" value="Chromosome"/>
</dbReference>
<dbReference type="OrthoDB" id="9776685at2"/>
<organism evidence="3 4">
    <name type="scientific">Ktedonosporobacter rubrisoli</name>
    <dbReference type="NCBI Taxonomy" id="2509675"/>
    <lineage>
        <taxon>Bacteria</taxon>
        <taxon>Bacillati</taxon>
        <taxon>Chloroflexota</taxon>
        <taxon>Ktedonobacteria</taxon>
        <taxon>Ktedonobacterales</taxon>
        <taxon>Ktedonosporobacteraceae</taxon>
        <taxon>Ktedonosporobacter</taxon>
    </lineage>
</organism>